<keyword evidence="1" id="KW-1133">Transmembrane helix</keyword>
<protein>
    <recommendedName>
        <fullName evidence="4">DUF2746 domain-containing protein</fullName>
    </recommendedName>
</protein>
<evidence type="ECO:0008006" key="4">
    <source>
        <dbReference type="Google" id="ProtNLM"/>
    </source>
</evidence>
<dbReference type="Proteomes" id="UP000831786">
    <property type="component" value="Chromosome"/>
</dbReference>
<evidence type="ECO:0000313" key="2">
    <source>
        <dbReference type="EMBL" id="UOQ56061.1"/>
    </source>
</evidence>
<keyword evidence="1" id="KW-0472">Membrane</keyword>
<keyword evidence="1" id="KW-0812">Transmembrane</keyword>
<proteinExistence type="predicted"/>
<reference evidence="2 3" key="1">
    <citation type="submission" date="2022-04" db="EMBL/GenBank/DDBJ databases">
        <title>Leucobacter sp. isolated from rhizosphere of garlic.</title>
        <authorList>
            <person name="Won M."/>
            <person name="Lee C.-M."/>
            <person name="Woen H.-Y."/>
            <person name="Kwon S.-W."/>
        </authorList>
    </citation>
    <scope>NUCLEOTIDE SEQUENCE [LARGE SCALE GENOMIC DNA]</scope>
    <source>
        <strain evidence="2 3">H21R-40</strain>
    </source>
</reference>
<keyword evidence="3" id="KW-1185">Reference proteome</keyword>
<sequence length="132" mass="14659">MTEEQLAVLFGDATLAQAVIWLAAASALVGVAVKFRWWERLKRFIATVDALAVLPQKLKLLDEIHHEVRPNTGTSLNDAVRRIESKTRALERQVAEQSGKIDGLQVLMESADEELADRVGDLEDTLNPKETP</sequence>
<feature type="transmembrane region" description="Helical" evidence="1">
    <location>
        <begin position="15"/>
        <end position="33"/>
    </location>
</feature>
<dbReference type="RefSeq" id="WP_244726227.1">
    <property type="nucleotide sequence ID" value="NZ_CP095045.1"/>
</dbReference>
<evidence type="ECO:0000313" key="3">
    <source>
        <dbReference type="Proteomes" id="UP000831786"/>
    </source>
</evidence>
<name>A0ABY4FHC0_9MICO</name>
<organism evidence="2 3">
    <name type="scientific">Leucobacter allii</name>
    <dbReference type="NCBI Taxonomy" id="2932247"/>
    <lineage>
        <taxon>Bacteria</taxon>
        <taxon>Bacillati</taxon>
        <taxon>Actinomycetota</taxon>
        <taxon>Actinomycetes</taxon>
        <taxon>Micrococcales</taxon>
        <taxon>Microbacteriaceae</taxon>
        <taxon>Leucobacter</taxon>
    </lineage>
</organism>
<accession>A0ABY4FHC0</accession>
<gene>
    <name evidence="2" type="ORF">MUN78_10130</name>
</gene>
<evidence type="ECO:0000256" key="1">
    <source>
        <dbReference type="SAM" id="Phobius"/>
    </source>
</evidence>
<dbReference type="EMBL" id="CP095045">
    <property type="protein sequence ID" value="UOQ56061.1"/>
    <property type="molecule type" value="Genomic_DNA"/>
</dbReference>